<sequence length="65" mass="6885">MGKASKTQNATCEAVEFNLPTTSTHPDTSANEQPITQTVSGAVKKFIQPLKKGKILEVTSVPTLA</sequence>
<dbReference type="EMBL" id="JBJQND010000001">
    <property type="protein sequence ID" value="KAL3889762.1"/>
    <property type="molecule type" value="Genomic_DNA"/>
</dbReference>
<proteinExistence type="predicted"/>
<feature type="non-terminal residue" evidence="1">
    <location>
        <position position="65"/>
    </location>
</feature>
<dbReference type="Proteomes" id="UP001634394">
    <property type="component" value="Unassembled WGS sequence"/>
</dbReference>
<comment type="caution">
    <text evidence="1">The sequence shown here is derived from an EMBL/GenBank/DDBJ whole genome shotgun (WGS) entry which is preliminary data.</text>
</comment>
<keyword evidence="2" id="KW-1185">Reference proteome</keyword>
<gene>
    <name evidence="1" type="ORF">ACJMK2_002090</name>
</gene>
<dbReference type="AlphaFoldDB" id="A0ABD3XXC5"/>
<accession>A0ABD3XXC5</accession>
<evidence type="ECO:0000313" key="2">
    <source>
        <dbReference type="Proteomes" id="UP001634394"/>
    </source>
</evidence>
<name>A0ABD3XXC5_SINWO</name>
<evidence type="ECO:0000313" key="1">
    <source>
        <dbReference type="EMBL" id="KAL3889762.1"/>
    </source>
</evidence>
<reference evidence="1 2" key="1">
    <citation type="submission" date="2024-11" db="EMBL/GenBank/DDBJ databases">
        <title>Chromosome-level genome assembly of the freshwater bivalve Anodonta woodiana.</title>
        <authorList>
            <person name="Chen X."/>
        </authorList>
    </citation>
    <scope>NUCLEOTIDE SEQUENCE [LARGE SCALE GENOMIC DNA]</scope>
    <source>
        <strain evidence="1">MN2024</strain>
        <tissue evidence="1">Gills</tissue>
    </source>
</reference>
<organism evidence="1 2">
    <name type="scientific">Sinanodonta woodiana</name>
    <name type="common">Chinese pond mussel</name>
    <name type="synonym">Anodonta woodiana</name>
    <dbReference type="NCBI Taxonomy" id="1069815"/>
    <lineage>
        <taxon>Eukaryota</taxon>
        <taxon>Metazoa</taxon>
        <taxon>Spiralia</taxon>
        <taxon>Lophotrochozoa</taxon>
        <taxon>Mollusca</taxon>
        <taxon>Bivalvia</taxon>
        <taxon>Autobranchia</taxon>
        <taxon>Heteroconchia</taxon>
        <taxon>Palaeoheterodonta</taxon>
        <taxon>Unionida</taxon>
        <taxon>Unionoidea</taxon>
        <taxon>Unionidae</taxon>
        <taxon>Unioninae</taxon>
        <taxon>Sinanodonta</taxon>
    </lineage>
</organism>
<protein>
    <submittedName>
        <fullName evidence="1">Uncharacterized protein</fullName>
    </submittedName>
</protein>